<feature type="compositionally biased region" description="Acidic residues" evidence="1">
    <location>
        <begin position="215"/>
        <end position="233"/>
    </location>
</feature>
<evidence type="ECO:0000256" key="1">
    <source>
        <dbReference type="SAM" id="MobiDB-lite"/>
    </source>
</evidence>
<comment type="caution">
    <text evidence="2">The sequence shown here is derived from an EMBL/GenBank/DDBJ whole genome shotgun (WGS) entry which is preliminary data.</text>
</comment>
<feature type="compositionally biased region" description="Basic and acidic residues" evidence="1">
    <location>
        <begin position="196"/>
        <end position="209"/>
    </location>
</feature>
<accession>A0AAD8HB94</accession>
<dbReference type="AlphaFoldDB" id="A0AAD8HB94"/>
<evidence type="ECO:0000313" key="2">
    <source>
        <dbReference type="EMBL" id="KAK1363909.1"/>
    </source>
</evidence>
<feature type="region of interest" description="Disordered" evidence="1">
    <location>
        <begin position="125"/>
        <end position="145"/>
    </location>
</feature>
<reference evidence="2" key="2">
    <citation type="submission" date="2023-05" db="EMBL/GenBank/DDBJ databases">
        <authorList>
            <person name="Schelkunov M.I."/>
        </authorList>
    </citation>
    <scope>NUCLEOTIDE SEQUENCE</scope>
    <source>
        <strain evidence="2">Hsosn_3</strain>
        <tissue evidence="2">Leaf</tissue>
    </source>
</reference>
<evidence type="ECO:0000313" key="3">
    <source>
        <dbReference type="Proteomes" id="UP001237642"/>
    </source>
</evidence>
<feature type="compositionally biased region" description="Polar residues" evidence="1">
    <location>
        <begin position="29"/>
        <end position="39"/>
    </location>
</feature>
<organism evidence="2 3">
    <name type="scientific">Heracleum sosnowskyi</name>
    <dbReference type="NCBI Taxonomy" id="360622"/>
    <lineage>
        <taxon>Eukaryota</taxon>
        <taxon>Viridiplantae</taxon>
        <taxon>Streptophyta</taxon>
        <taxon>Embryophyta</taxon>
        <taxon>Tracheophyta</taxon>
        <taxon>Spermatophyta</taxon>
        <taxon>Magnoliopsida</taxon>
        <taxon>eudicotyledons</taxon>
        <taxon>Gunneridae</taxon>
        <taxon>Pentapetalae</taxon>
        <taxon>asterids</taxon>
        <taxon>campanulids</taxon>
        <taxon>Apiales</taxon>
        <taxon>Apiaceae</taxon>
        <taxon>Apioideae</taxon>
        <taxon>apioid superclade</taxon>
        <taxon>Tordylieae</taxon>
        <taxon>Tordyliinae</taxon>
        <taxon>Heracleum</taxon>
    </lineage>
</organism>
<sequence>MRSPVFSEDESSDNSLWIDLGQSPLESDYNGQRSKQKGSSPLPPFWFSGRNKNKQISPRRSSKISDSPIYNKEPHDAHMLSFDAAVRSVSEEVDYVKKIPEEEHYAETSPEQRFGNHKDHRHVHEIEEEHESSNPAHLLNSSNLYDGSSAYRQGISGNGIASGNGPEAKESAIRRETEGEFRLLGIEEGRKQIFYDRKGRLNNHSERGEFSATSLDDEEYMSDEYADDQDSGR</sequence>
<dbReference type="EMBL" id="JAUIZM010000009">
    <property type="protein sequence ID" value="KAK1363909.1"/>
    <property type="molecule type" value="Genomic_DNA"/>
</dbReference>
<reference evidence="2" key="1">
    <citation type="submission" date="2023-02" db="EMBL/GenBank/DDBJ databases">
        <title>Genome of toxic invasive species Heracleum sosnowskyi carries increased number of genes despite the absence of recent whole-genome duplications.</title>
        <authorList>
            <person name="Schelkunov M."/>
            <person name="Shtratnikova V."/>
            <person name="Makarenko M."/>
            <person name="Klepikova A."/>
            <person name="Omelchenko D."/>
            <person name="Novikova G."/>
            <person name="Obukhova E."/>
            <person name="Bogdanov V."/>
            <person name="Penin A."/>
            <person name="Logacheva M."/>
        </authorList>
    </citation>
    <scope>NUCLEOTIDE SEQUENCE</scope>
    <source>
        <strain evidence="2">Hsosn_3</strain>
        <tissue evidence="2">Leaf</tissue>
    </source>
</reference>
<protein>
    <submittedName>
        <fullName evidence="2">Uncharacterized protein</fullName>
    </submittedName>
</protein>
<dbReference type="Proteomes" id="UP001237642">
    <property type="component" value="Unassembled WGS sequence"/>
</dbReference>
<name>A0AAD8HB94_9APIA</name>
<keyword evidence="3" id="KW-1185">Reference proteome</keyword>
<feature type="region of interest" description="Disordered" evidence="1">
    <location>
        <begin position="196"/>
        <end position="233"/>
    </location>
</feature>
<feature type="region of interest" description="Disordered" evidence="1">
    <location>
        <begin position="1"/>
        <end position="76"/>
    </location>
</feature>
<gene>
    <name evidence="2" type="ORF">POM88_039470</name>
</gene>
<proteinExistence type="predicted"/>
<feature type="compositionally biased region" description="Polar residues" evidence="1">
    <location>
        <begin position="133"/>
        <end position="145"/>
    </location>
</feature>